<proteinExistence type="predicted"/>
<dbReference type="AlphaFoldDB" id="A0A3S3U1R5"/>
<feature type="signal peptide" evidence="1">
    <location>
        <begin position="1"/>
        <end position="24"/>
    </location>
</feature>
<name>A0A3S3U1R5_9FLAO</name>
<evidence type="ECO:0000313" key="2">
    <source>
        <dbReference type="EMBL" id="RWW98821.1"/>
    </source>
</evidence>
<dbReference type="OrthoDB" id="713940at2"/>
<comment type="caution">
    <text evidence="2">The sequence shown here is derived from an EMBL/GenBank/DDBJ whole genome shotgun (WGS) entry which is preliminary data.</text>
</comment>
<dbReference type="RefSeq" id="WP_128390397.1">
    <property type="nucleotide sequence ID" value="NZ_SBII01000009.1"/>
</dbReference>
<sequence length="118" mass="13308">MTKKIYILLLLTLGFLLGPTVTYAHNNKAEMACCKKESSKKDCCKEHHSKEKKHSCDSGCKSVSCGCPSVSCGFTPTLAFQSENDSLFDFSDRKQNYFYSEIFISSDFRSIWLPPKIS</sequence>
<dbReference type="Proteomes" id="UP000287527">
    <property type="component" value="Unassembled WGS sequence"/>
</dbReference>
<keyword evidence="1" id="KW-0732">Signal</keyword>
<evidence type="ECO:0000313" key="3">
    <source>
        <dbReference type="Proteomes" id="UP000287527"/>
    </source>
</evidence>
<reference evidence="2 3" key="1">
    <citation type="submission" date="2019-01" db="EMBL/GenBank/DDBJ databases">
        <title>Flavobacterium sp. nov.,isolated from freshwater.</title>
        <authorList>
            <person name="Zhang R."/>
            <person name="Du Z.-J."/>
        </authorList>
    </citation>
    <scope>NUCLEOTIDE SEQUENCE [LARGE SCALE GENOMIC DNA]</scope>
    <source>
        <strain evidence="2 3">1E403</strain>
    </source>
</reference>
<keyword evidence="3" id="KW-1185">Reference proteome</keyword>
<accession>A0A3S3U1R5</accession>
<evidence type="ECO:0000256" key="1">
    <source>
        <dbReference type="SAM" id="SignalP"/>
    </source>
</evidence>
<gene>
    <name evidence="2" type="ORF">EPI11_12910</name>
</gene>
<dbReference type="EMBL" id="SBII01000009">
    <property type="protein sequence ID" value="RWW98821.1"/>
    <property type="molecule type" value="Genomic_DNA"/>
</dbReference>
<feature type="chain" id="PRO_5018775137" evidence="1">
    <location>
        <begin position="25"/>
        <end position="118"/>
    </location>
</feature>
<organism evidence="2 3">
    <name type="scientific">Flavobacterium cerinum</name>
    <dbReference type="NCBI Taxonomy" id="2502784"/>
    <lineage>
        <taxon>Bacteria</taxon>
        <taxon>Pseudomonadati</taxon>
        <taxon>Bacteroidota</taxon>
        <taxon>Flavobacteriia</taxon>
        <taxon>Flavobacteriales</taxon>
        <taxon>Flavobacteriaceae</taxon>
        <taxon>Flavobacterium</taxon>
    </lineage>
</organism>
<protein>
    <submittedName>
        <fullName evidence="2">Uncharacterized protein</fullName>
    </submittedName>
</protein>